<feature type="binding site" evidence="3">
    <location>
        <position position="160"/>
    </location>
    <ligand>
        <name>Zn(2+)</name>
        <dbReference type="ChEBI" id="CHEBI:29105"/>
    </ligand>
</feature>
<keyword evidence="3" id="KW-0479">Metal-binding</keyword>
<dbReference type="Gene3D" id="3.10.580.10">
    <property type="entry name" value="CBS-domain"/>
    <property type="match status" value="1"/>
</dbReference>
<feature type="binding site" evidence="3">
    <location>
        <position position="182"/>
    </location>
    <ligand>
        <name>Fe cation</name>
        <dbReference type="ChEBI" id="CHEBI:24875"/>
    </ligand>
</feature>
<dbReference type="RefSeq" id="WP_188877750.1">
    <property type="nucleotide sequence ID" value="NZ_BMPF01000001.1"/>
</dbReference>
<evidence type="ECO:0000259" key="5">
    <source>
        <dbReference type="PROSITE" id="PS51371"/>
    </source>
</evidence>
<feature type="domain" description="CBS" evidence="5">
    <location>
        <begin position="73"/>
        <end position="132"/>
    </location>
</feature>
<evidence type="ECO:0000313" key="7">
    <source>
        <dbReference type="EMBL" id="GGL23522.1"/>
    </source>
</evidence>
<evidence type="ECO:0000259" key="6">
    <source>
        <dbReference type="PROSITE" id="PS51901"/>
    </source>
</evidence>
<keyword evidence="3" id="KW-0862">Zinc</keyword>
<evidence type="ECO:0000256" key="3">
    <source>
        <dbReference type="PROSITE-ProRule" id="PRU01249"/>
    </source>
</evidence>
<reference evidence="7 8" key="1">
    <citation type="journal article" date="2019" name="Int. J. Syst. Evol. Microbiol.">
        <title>The Global Catalogue of Microorganisms (GCM) 10K type strain sequencing project: providing services to taxonomists for standard genome sequencing and annotation.</title>
        <authorList>
            <consortium name="The Broad Institute Genomics Platform"/>
            <consortium name="The Broad Institute Genome Sequencing Center for Infectious Disease"/>
            <person name="Wu L."/>
            <person name="Ma J."/>
        </authorList>
    </citation>
    <scope>NUCLEOTIDE SEQUENCE [LARGE SCALE GENOMIC DNA]</scope>
    <source>
        <strain evidence="7 8">JCM 19585</strain>
    </source>
</reference>
<feature type="domain" description="CBS" evidence="5">
    <location>
        <begin position="10"/>
        <end position="67"/>
    </location>
</feature>
<feature type="binding site" evidence="3">
    <location>
        <position position="179"/>
    </location>
    <ligand>
        <name>Zn(2+)</name>
        <dbReference type="ChEBI" id="CHEBI:29105"/>
    </ligand>
</feature>
<feature type="binding site" evidence="3">
    <location>
        <position position="179"/>
    </location>
    <ligand>
        <name>Fe cation</name>
        <dbReference type="ChEBI" id="CHEBI:24875"/>
    </ligand>
</feature>
<evidence type="ECO:0000256" key="1">
    <source>
        <dbReference type="ARBA" id="ARBA00023122"/>
    </source>
</evidence>
<dbReference type="GO" id="GO:0046872">
    <property type="term" value="F:metal ion binding"/>
    <property type="evidence" value="ECO:0007669"/>
    <property type="project" value="UniProtKB-KW"/>
</dbReference>
<dbReference type="InterPro" id="IPR046342">
    <property type="entry name" value="CBS_dom_sf"/>
</dbReference>
<feature type="binding site" evidence="3">
    <location>
        <position position="163"/>
    </location>
    <ligand>
        <name>Fe cation</name>
        <dbReference type="ChEBI" id="CHEBI:24875"/>
    </ligand>
</feature>
<keyword evidence="8" id="KW-1185">Reference proteome</keyword>
<dbReference type="SMART" id="SM00116">
    <property type="entry name" value="CBS"/>
    <property type="match status" value="2"/>
</dbReference>
<keyword evidence="3" id="KW-0408">Iron</keyword>
<dbReference type="PROSITE" id="PS51901">
    <property type="entry name" value="ACP_MB"/>
    <property type="match status" value="1"/>
</dbReference>
<dbReference type="InterPro" id="IPR044065">
    <property type="entry name" value="ACP_MB"/>
</dbReference>
<evidence type="ECO:0000313" key="8">
    <source>
        <dbReference type="Proteomes" id="UP000628840"/>
    </source>
</evidence>
<dbReference type="CDD" id="cd02205">
    <property type="entry name" value="CBS_pair_SF"/>
    <property type="match status" value="1"/>
</dbReference>
<feature type="binding site" evidence="3">
    <location>
        <position position="160"/>
    </location>
    <ligand>
        <name>Fe cation</name>
        <dbReference type="ChEBI" id="CHEBI:24875"/>
    </ligand>
</feature>
<dbReference type="PANTHER" id="PTHR43080:SF2">
    <property type="entry name" value="CBS DOMAIN-CONTAINING PROTEIN"/>
    <property type="match status" value="1"/>
</dbReference>
<feature type="binding site" evidence="3">
    <location>
        <position position="182"/>
    </location>
    <ligand>
        <name>Zn(2+)</name>
        <dbReference type="ChEBI" id="CHEBI:29105"/>
    </ligand>
</feature>
<dbReference type="Proteomes" id="UP000628840">
    <property type="component" value="Unassembled WGS sequence"/>
</dbReference>
<dbReference type="OrthoDB" id="65817at2157"/>
<dbReference type="InterPro" id="IPR000644">
    <property type="entry name" value="CBS_dom"/>
</dbReference>
<organism evidence="7 8">
    <name type="scientific">Halarchaeum grantii</name>
    <dbReference type="NCBI Taxonomy" id="1193105"/>
    <lineage>
        <taxon>Archaea</taxon>
        <taxon>Methanobacteriati</taxon>
        <taxon>Methanobacteriota</taxon>
        <taxon>Stenosarchaea group</taxon>
        <taxon>Halobacteria</taxon>
        <taxon>Halobacteriales</taxon>
        <taxon>Halobacteriaceae</taxon>
    </lineage>
</organism>
<feature type="domain" description="ACP-type MB" evidence="6">
    <location>
        <begin position="155"/>
        <end position="185"/>
    </location>
</feature>
<evidence type="ECO:0000256" key="4">
    <source>
        <dbReference type="SAM" id="MobiDB-lite"/>
    </source>
</evidence>
<dbReference type="PROSITE" id="PS51371">
    <property type="entry name" value="CBS"/>
    <property type="match status" value="2"/>
</dbReference>
<evidence type="ECO:0000256" key="2">
    <source>
        <dbReference type="PROSITE-ProRule" id="PRU00703"/>
    </source>
</evidence>
<dbReference type="SUPFAM" id="SSF54631">
    <property type="entry name" value="CBS-domain pair"/>
    <property type="match status" value="1"/>
</dbReference>
<protein>
    <submittedName>
        <fullName evidence="7">Inosine-5-monophosphate dehydrogenase</fullName>
    </submittedName>
</protein>
<name>A0A830ERR6_9EURY</name>
<dbReference type="Pfam" id="PF00571">
    <property type="entry name" value="CBS"/>
    <property type="match status" value="2"/>
</dbReference>
<dbReference type="InterPro" id="IPR051257">
    <property type="entry name" value="Diverse_CBS-Domain"/>
</dbReference>
<keyword evidence="1 2" id="KW-0129">CBS domain</keyword>
<gene>
    <name evidence="7" type="ORF">GCM10009037_03850</name>
</gene>
<comment type="caution">
    <text evidence="7">The sequence shown here is derived from an EMBL/GenBank/DDBJ whole genome shotgun (WGS) entry which is preliminary data.</text>
</comment>
<dbReference type="PANTHER" id="PTHR43080">
    <property type="entry name" value="CBS DOMAIN-CONTAINING PROTEIN CBSX3, MITOCHONDRIAL"/>
    <property type="match status" value="1"/>
</dbReference>
<dbReference type="AlphaFoldDB" id="A0A830ERR6"/>
<feature type="binding site" evidence="3">
    <location>
        <position position="163"/>
    </location>
    <ligand>
        <name>Zn(2+)</name>
        <dbReference type="ChEBI" id="CHEBI:29105"/>
    </ligand>
</feature>
<accession>A0A830ERR6</accession>
<sequence length="185" mass="19140">MTPVPIRDVMSREFVGVGESDGLRETVALLRENDADAAVVLRGDDPVGFLSARDVLDHVAAGDVDDVTVGDAMADPPTALRPEATLADAANAIRRTDSDHLLVSDGDGLIGVVTVRDVTTASRATVEPVPDADGATPESGPPDDRDRDVAADDFSAQSVCEVCGGLAGSLTNVNGQLVCADCHQY</sequence>
<proteinExistence type="predicted"/>
<feature type="region of interest" description="Disordered" evidence="4">
    <location>
        <begin position="122"/>
        <end position="149"/>
    </location>
</feature>
<dbReference type="EMBL" id="BMPF01000001">
    <property type="protein sequence ID" value="GGL23522.1"/>
    <property type="molecule type" value="Genomic_DNA"/>
</dbReference>